<reference evidence="1" key="3">
    <citation type="journal article" date="2017" name="Nature">
        <title>Genome sequence of the progenitor of the wheat D genome Aegilops tauschii.</title>
        <authorList>
            <person name="Luo M.C."/>
            <person name="Gu Y.Q."/>
            <person name="Puiu D."/>
            <person name="Wang H."/>
            <person name="Twardziok S.O."/>
            <person name="Deal K.R."/>
            <person name="Huo N."/>
            <person name="Zhu T."/>
            <person name="Wang L."/>
            <person name="Wang Y."/>
            <person name="McGuire P.E."/>
            <person name="Liu S."/>
            <person name="Long H."/>
            <person name="Ramasamy R.K."/>
            <person name="Rodriguez J.C."/>
            <person name="Van S.L."/>
            <person name="Yuan L."/>
            <person name="Wang Z."/>
            <person name="Xia Z."/>
            <person name="Xiao L."/>
            <person name="Anderson O.D."/>
            <person name="Ouyang S."/>
            <person name="Liang Y."/>
            <person name="Zimin A.V."/>
            <person name="Pertea G."/>
            <person name="Qi P."/>
            <person name="Bennetzen J.L."/>
            <person name="Dai X."/>
            <person name="Dawson M.W."/>
            <person name="Muller H.G."/>
            <person name="Kugler K."/>
            <person name="Rivarola-Duarte L."/>
            <person name="Spannagl M."/>
            <person name="Mayer K.F.X."/>
            <person name="Lu F.H."/>
            <person name="Bevan M.W."/>
            <person name="Leroy P."/>
            <person name="Li P."/>
            <person name="You F.M."/>
            <person name="Sun Q."/>
            <person name="Liu Z."/>
            <person name="Lyons E."/>
            <person name="Wicker T."/>
            <person name="Salzberg S.L."/>
            <person name="Devos K.M."/>
            <person name="Dvorak J."/>
        </authorList>
    </citation>
    <scope>NUCLEOTIDE SEQUENCE [LARGE SCALE GENOMIC DNA]</scope>
    <source>
        <strain evidence="1">cv. AL8/78</strain>
    </source>
</reference>
<dbReference type="Proteomes" id="UP000015105">
    <property type="component" value="Chromosome 6D"/>
</dbReference>
<protein>
    <submittedName>
        <fullName evidence="1">Uncharacterized protein</fullName>
    </submittedName>
</protein>
<evidence type="ECO:0000313" key="1">
    <source>
        <dbReference type="EnsemblPlants" id="AET6Gv20752200.4"/>
    </source>
</evidence>
<sequence>LIIYICLSISNTFFSCMHVCRDFRASCEAEAAGDGRRRLAMLPPRGWNSYDSFSWTIDEAAFLHNAQIMADRLLP</sequence>
<proteinExistence type="predicted"/>
<evidence type="ECO:0000313" key="2">
    <source>
        <dbReference type="Proteomes" id="UP000015105"/>
    </source>
</evidence>
<keyword evidence="2" id="KW-1185">Reference proteome</keyword>
<reference evidence="2" key="1">
    <citation type="journal article" date="2014" name="Science">
        <title>Ancient hybridizations among the ancestral genomes of bread wheat.</title>
        <authorList>
            <consortium name="International Wheat Genome Sequencing Consortium,"/>
            <person name="Marcussen T."/>
            <person name="Sandve S.R."/>
            <person name="Heier L."/>
            <person name="Spannagl M."/>
            <person name="Pfeifer M."/>
            <person name="Jakobsen K.S."/>
            <person name="Wulff B.B."/>
            <person name="Steuernagel B."/>
            <person name="Mayer K.F."/>
            <person name="Olsen O.A."/>
        </authorList>
    </citation>
    <scope>NUCLEOTIDE SEQUENCE [LARGE SCALE GENOMIC DNA]</scope>
    <source>
        <strain evidence="2">cv. AL8/78</strain>
    </source>
</reference>
<organism evidence="1 2">
    <name type="scientific">Aegilops tauschii subsp. strangulata</name>
    <name type="common">Goatgrass</name>
    <dbReference type="NCBI Taxonomy" id="200361"/>
    <lineage>
        <taxon>Eukaryota</taxon>
        <taxon>Viridiplantae</taxon>
        <taxon>Streptophyta</taxon>
        <taxon>Embryophyta</taxon>
        <taxon>Tracheophyta</taxon>
        <taxon>Spermatophyta</taxon>
        <taxon>Magnoliopsida</taxon>
        <taxon>Liliopsida</taxon>
        <taxon>Poales</taxon>
        <taxon>Poaceae</taxon>
        <taxon>BOP clade</taxon>
        <taxon>Pooideae</taxon>
        <taxon>Triticodae</taxon>
        <taxon>Triticeae</taxon>
        <taxon>Triticinae</taxon>
        <taxon>Aegilops</taxon>
    </lineage>
</organism>
<reference evidence="2" key="2">
    <citation type="journal article" date="2017" name="Nat. Plants">
        <title>The Aegilops tauschii genome reveals multiple impacts of transposons.</title>
        <authorList>
            <person name="Zhao G."/>
            <person name="Zou C."/>
            <person name="Li K."/>
            <person name="Wang K."/>
            <person name="Li T."/>
            <person name="Gao L."/>
            <person name="Zhang X."/>
            <person name="Wang H."/>
            <person name="Yang Z."/>
            <person name="Liu X."/>
            <person name="Jiang W."/>
            <person name="Mao L."/>
            <person name="Kong X."/>
            <person name="Jiao Y."/>
            <person name="Jia J."/>
        </authorList>
    </citation>
    <scope>NUCLEOTIDE SEQUENCE [LARGE SCALE GENOMIC DNA]</scope>
    <source>
        <strain evidence="2">cv. AL8/78</strain>
    </source>
</reference>
<accession>A0A453PJH9</accession>
<dbReference type="AlphaFoldDB" id="A0A453PJH9"/>
<dbReference type="InterPro" id="IPR017853">
    <property type="entry name" value="GH"/>
</dbReference>
<dbReference type="InterPro" id="IPR013785">
    <property type="entry name" value="Aldolase_TIM"/>
</dbReference>
<reference evidence="1" key="4">
    <citation type="submission" date="2019-03" db="UniProtKB">
        <authorList>
            <consortium name="EnsemblPlants"/>
        </authorList>
    </citation>
    <scope>IDENTIFICATION</scope>
</reference>
<dbReference type="Gramene" id="AET6Gv20752200.4">
    <property type="protein sequence ID" value="AET6Gv20752200.4"/>
    <property type="gene ID" value="AET6Gv20752200"/>
</dbReference>
<dbReference type="Gene3D" id="3.20.20.70">
    <property type="entry name" value="Aldolase class I"/>
    <property type="match status" value="1"/>
</dbReference>
<name>A0A453PJH9_AEGTS</name>
<dbReference type="EnsemblPlants" id="AET6Gv20752200.4">
    <property type="protein sequence ID" value="AET6Gv20752200.4"/>
    <property type="gene ID" value="AET6Gv20752200"/>
</dbReference>
<dbReference type="SUPFAM" id="SSF51445">
    <property type="entry name" value="(Trans)glycosidases"/>
    <property type="match status" value="1"/>
</dbReference>
<reference evidence="1" key="5">
    <citation type="journal article" date="2021" name="G3 (Bethesda)">
        <title>Aegilops tauschii genome assembly Aet v5.0 features greater sequence contiguity and improved annotation.</title>
        <authorList>
            <person name="Wang L."/>
            <person name="Zhu T."/>
            <person name="Rodriguez J.C."/>
            <person name="Deal K.R."/>
            <person name="Dubcovsky J."/>
            <person name="McGuire P.E."/>
            <person name="Lux T."/>
            <person name="Spannagl M."/>
            <person name="Mayer K.F.X."/>
            <person name="Baldrich P."/>
            <person name="Meyers B.C."/>
            <person name="Huo N."/>
            <person name="Gu Y.Q."/>
            <person name="Zhou H."/>
            <person name="Devos K.M."/>
            <person name="Bennetzen J.L."/>
            <person name="Unver T."/>
            <person name="Budak H."/>
            <person name="Gulick P.J."/>
            <person name="Galiba G."/>
            <person name="Kalapos B."/>
            <person name="Nelson D.R."/>
            <person name="Li P."/>
            <person name="You F.M."/>
            <person name="Luo M.C."/>
            <person name="Dvorak J."/>
        </authorList>
    </citation>
    <scope>NUCLEOTIDE SEQUENCE [LARGE SCALE GENOMIC DNA]</scope>
    <source>
        <strain evidence="1">cv. AL8/78</strain>
    </source>
</reference>